<feature type="transmembrane region" description="Helical" evidence="7">
    <location>
        <begin position="255"/>
        <end position="273"/>
    </location>
</feature>
<evidence type="ECO:0000256" key="6">
    <source>
        <dbReference type="SAM" id="MobiDB-lite"/>
    </source>
</evidence>
<keyword evidence="5 7" id="KW-0472">Membrane</keyword>
<comment type="caution">
    <text evidence="8">The sequence shown here is derived from an EMBL/GenBank/DDBJ whole genome shotgun (WGS) entry which is preliminary data.</text>
</comment>
<feature type="transmembrane region" description="Helical" evidence="7">
    <location>
        <begin position="38"/>
        <end position="58"/>
    </location>
</feature>
<dbReference type="NCBIfam" id="NF041756">
    <property type="entry name" value="EfeU"/>
    <property type="match status" value="1"/>
</dbReference>
<keyword evidence="3 7" id="KW-0812">Transmembrane</keyword>
<feature type="transmembrane region" description="Helical" evidence="7">
    <location>
        <begin position="188"/>
        <end position="207"/>
    </location>
</feature>
<dbReference type="PANTHER" id="PTHR31632:SF2">
    <property type="entry name" value="PLASMA MEMBRANE IRON PERMEASE"/>
    <property type="match status" value="1"/>
</dbReference>
<proteinExistence type="inferred from homology"/>
<dbReference type="EMBL" id="JACCBG010000001">
    <property type="protein sequence ID" value="NYD42508.1"/>
    <property type="molecule type" value="Genomic_DNA"/>
</dbReference>
<dbReference type="InterPro" id="IPR004923">
    <property type="entry name" value="FTR1/Fip1/EfeU"/>
</dbReference>
<keyword evidence="4 7" id="KW-1133">Transmembrane helix</keyword>
<evidence type="ECO:0000313" key="8">
    <source>
        <dbReference type="EMBL" id="NYD42508.1"/>
    </source>
</evidence>
<evidence type="ECO:0000256" key="1">
    <source>
        <dbReference type="ARBA" id="ARBA00004141"/>
    </source>
</evidence>
<name>A0A7Y9E7A5_9ACTN</name>
<feature type="transmembrane region" description="Helical" evidence="7">
    <location>
        <begin position="112"/>
        <end position="138"/>
    </location>
</feature>
<feature type="transmembrane region" description="Helical" evidence="7">
    <location>
        <begin position="70"/>
        <end position="91"/>
    </location>
</feature>
<gene>
    <name evidence="8" type="ORF">BJZ21_002591</name>
</gene>
<dbReference type="GO" id="GO:0015093">
    <property type="term" value="F:ferrous iron transmembrane transporter activity"/>
    <property type="evidence" value="ECO:0007669"/>
    <property type="project" value="TreeGrafter"/>
</dbReference>
<evidence type="ECO:0000256" key="2">
    <source>
        <dbReference type="ARBA" id="ARBA00008333"/>
    </source>
</evidence>
<comment type="subcellular location">
    <subcellularLocation>
        <location evidence="1">Membrane</location>
        <topology evidence="1">Multi-pass membrane protein</topology>
    </subcellularLocation>
</comment>
<evidence type="ECO:0000256" key="7">
    <source>
        <dbReference type="SAM" id="Phobius"/>
    </source>
</evidence>
<dbReference type="Pfam" id="PF03239">
    <property type="entry name" value="FTR1"/>
    <property type="match status" value="1"/>
</dbReference>
<accession>A0A7Y9E7A5</accession>
<dbReference type="GO" id="GO:0033573">
    <property type="term" value="C:high-affinity iron permease complex"/>
    <property type="evidence" value="ECO:0007669"/>
    <property type="project" value="InterPro"/>
</dbReference>
<dbReference type="AlphaFoldDB" id="A0A7Y9E7A5"/>
<reference evidence="8 9" key="1">
    <citation type="submission" date="2020-07" db="EMBL/GenBank/DDBJ databases">
        <title>Sequencing the genomes of 1000 actinobacteria strains.</title>
        <authorList>
            <person name="Klenk H.-P."/>
        </authorList>
    </citation>
    <scope>NUCLEOTIDE SEQUENCE [LARGE SCALE GENOMIC DNA]</scope>
    <source>
        <strain evidence="8 9">DSM 21350</strain>
    </source>
</reference>
<dbReference type="RefSeq" id="WP_179664140.1">
    <property type="nucleotide sequence ID" value="NZ_JACCBG010000001.1"/>
</dbReference>
<comment type="similarity">
    <text evidence="2">Belongs to the oxidase-dependent Fe transporter (OFeT) (TC 9.A.10.1) family.</text>
</comment>
<evidence type="ECO:0000313" key="9">
    <source>
        <dbReference type="Proteomes" id="UP000535511"/>
    </source>
</evidence>
<keyword evidence="9" id="KW-1185">Reference proteome</keyword>
<dbReference type="Proteomes" id="UP000535511">
    <property type="component" value="Unassembled WGS sequence"/>
</dbReference>
<feature type="region of interest" description="Disordered" evidence="6">
    <location>
        <begin position="281"/>
        <end position="305"/>
    </location>
</feature>
<protein>
    <submittedName>
        <fullName evidence="8">High-affinity iron transporter</fullName>
    </submittedName>
</protein>
<evidence type="ECO:0000256" key="4">
    <source>
        <dbReference type="ARBA" id="ARBA00022989"/>
    </source>
</evidence>
<dbReference type="PANTHER" id="PTHR31632">
    <property type="entry name" value="IRON TRANSPORTER FTH1"/>
    <property type="match status" value="1"/>
</dbReference>
<organism evidence="8 9">
    <name type="scientific">Nocardioides panaciterrulae</name>
    <dbReference type="NCBI Taxonomy" id="661492"/>
    <lineage>
        <taxon>Bacteria</taxon>
        <taxon>Bacillati</taxon>
        <taxon>Actinomycetota</taxon>
        <taxon>Actinomycetes</taxon>
        <taxon>Propionibacteriales</taxon>
        <taxon>Nocardioidaceae</taxon>
        <taxon>Nocardioides</taxon>
    </lineage>
</organism>
<evidence type="ECO:0000256" key="5">
    <source>
        <dbReference type="ARBA" id="ARBA00023136"/>
    </source>
</evidence>
<feature type="transmembrane region" description="Helical" evidence="7">
    <location>
        <begin position="158"/>
        <end position="176"/>
    </location>
</feature>
<evidence type="ECO:0000256" key="3">
    <source>
        <dbReference type="ARBA" id="ARBA00022692"/>
    </source>
</evidence>
<sequence>MIGNYLIGLREGLEASLVVSILVAYLVRSDRRHLLPRIWSGVALAVAISLGFGALLTWGPSGLTFEAQEAIGGTLSIVAVGFVTWMIFWMARAARAMGGELRGRIDKAAEGARWSLVVVAVLAVGREGLETALFLWAATEAGTRDAAGAAATATWQPLLGAALGLATAVVLGYLIYRGAVKINLSRFFAWTGGFLIIVAAGVLSYGVHDLQEAGILPGLTTIAFDVSGAIPPSSWYATLLKGVFNFSPTTTVLEAAAWLLYVVPTMTLFVRGIRRRAVAPPVAPSAGHPGQSAQRTQPATAPAAR</sequence>